<dbReference type="PANTHER" id="PTHR35337:SF1">
    <property type="entry name" value="SLR1478 PROTEIN"/>
    <property type="match status" value="1"/>
</dbReference>
<dbReference type="Pfam" id="PF01944">
    <property type="entry name" value="SpoIIM"/>
    <property type="match status" value="1"/>
</dbReference>
<dbReference type="PANTHER" id="PTHR35337">
    <property type="entry name" value="SLR1478 PROTEIN"/>
    <property type="match status" value="1"/>
</dbReference>
<proteinExistence type="predicted"/>
<keyword evidence="1" id="KW-0472">Membrane</keyword>
<feature type="transmembrane region" description="Helical" evidence="1">
    <location>
        <begin position="180"/>
        <end position="201"/>
    </location>
</feature>
<reference evidence="2" key="1">
    <citation type="submission" date="2018-06" db="EMBL/GenBank/DDBJ databases">
        <authorList>
            <person name="Zhirakovskaya E."/>
        </authorList>
    </citation>
    <scope>NUCLEOTIDE SEQUENCE</scope>
</reference>
<evidence type="ECO:0008006" key="3">
    <source>
        <dbReference type="Google" id="ProtNLM"/>
    </source>
</evidence>
<accession>A0A3B0Z0W6</accession>
<dbReference type="AlphaFoldDB" id="A0A3B0Z0W6"/>
<evidence type="ECO:0000256" key="1">
    <source>
        <dbReference type="SAM" id="Phobius"/>
    </source>
</evidence>
<dbReference type="InterPro" id="IPR002798">
    <property type="entry name" value="SpoIIM-like"/>
</dbReference>
<keyword evidence="1" id="KW-1133">Transmembrane helix</keyword>
<keyword evidence="1" id="KW-0812">Transmembrane</keyword>
<dbReference type="EMBL" id="UOFL01000186">
    <property type="protein sequence ID" value="VAW80059.1"/>
    <property type="molecule type" value="Genomic_DNA"/>
</dbReference>
<name>A0A3B0Z0W6_9ZZZZ</name>
<protein>
    <recommendedName>
        <fullName evidence="3">Stage II sporulation protein M</fullName>
    </recommendedName>
</protein>
<feature type="transmembrane region" description="Helical" evidence="1">
    <location>
        <begin position="303"/>
        <end position="321"/>
    </location>
</feature>
<evidence type="ECO:0000313" key="2">
    <source>
        <dbReference type="EMBL" id="VAW80059.1"/>
    </source>
</evidence>
<feature type="transmembrane region" description="Helical" evidence="1">
    <location>
        <begin position="208"/>
        <end position="228"/>
    </location>
</feature>
<gene>
    <name evidence="2" type="ORF">MNBD_GAMMA12-3264</name>
</gene>
<feature type="transmembrane region" description="Helical" evidence="1">
    <location>
        <begin position="272"/>
        <end position="291"/>
    </location>
</feature>
<feature type="transmembrane region" description="Helical" evidence="1">
    <location>
        <begin position="234"/>
        <end position="252"/>
    </location>
</feature>
<sequence length="326" mass="36484">MNQHQFESLHEETWQKFGHWIDSMQSASTRKKISAKEIQNIPPLFRKICHHLAMAKLRMYSPYLISRLNRLVLDGHSVLYRSRAGIVSKLSHFLLVGFPQAIRRDKMYVLLSSLIFYGIFVAVVVAIQVWPDFAVTVLGPKQIYAVENMYNPNSGHFGRSDNSSTQFQMFAHYIFNNISISFRIFAGGLLLGVGTLFYLVFNGLVIGAVVGHLAKIGFSVTIFPFIIGHGSFELTAFVLAAAAGFKLGYSYINPGRIARIDAIKKAGGECAVILWGVFLMLVIAAFIEAYWSSLSVISATVKYIVGAGLWFAVIAYFIWVGRRHEV</sequence>
<organism evidence="2">
    <name type="scientific">hydrothermal vent metagenome</name>
    <dbReference type="NCBI Taxonomy" id="652676"/>
    <lineage>
        <taxon>unclassified sequences</taxon>
        <taxon>metagenomes</taxon>
        <taxon>ecological metagenomes</taxon>
    </lineage>
</organism>
<feature type="transmembrane region" description="Helical" evidence="1">
    <location>
        <begin position="108"/>
        <end position="130"/>
    </location>
</feature>